<gene>
    <name evidence="1" type="ORF">NCTC10994_01611</name>
</gene>
<name>A0A2X4TST6_9NOCA</name>
<dbReference type="RefSeq" id="WP_072699784.1">
    <property type="nucleotide sequence ID" value="NZ_JAFBBL010000001.1"/>
</dbReference>
<keyword evidence="2" id="KW-1185">Reference proteome</keyword>
<dbReference type="Proteomes" id="UP000249091">
    <property type="component" value="Chromosome 1"/>
</dbReference>
<organism evidence="1 2">
    <name type="scientific">Rhodococcus coprophilus</name>
    <dbReference type="NCBI Taxonomy" id="38310"/>
    <lineage>
        <taxon>Bacteria</taxon>
        <taxon>Bacillati</taxon>
        <taxon>Actinomycetota</taxon>
        <taxon>Actinomycetes</taxon>
        <taxon>Mycobacteriales</taxon>
        <taxon>Nocardiaceae</taxon>
        <taxon>Rhodococcus</taxon>
    </lineage>
</organism>
<sequence>MPIRVVLDATVLANARVRDVALAFAEDGLYQPYWSDGIIAEVDRRLPGHLVRATRDYLFAELDRAFPDARVTWPTVVLREVPYVVDPRETHVTSVALLCHADAVVTADPVIALALERSGVEAWTRDAFVTFALDADPARAQRSLLRMVRRRWLPSGVSAGDEADPADADLLRRLATWAGSALGCNSADLLRDYAAAIRPDRAG</sequence>
<accession>A0A2X4TST6</accession>
<reference evidence="1 2" key="1">
    <citation type="submission" date="2018-06" db="EMBL/GenBank/DDBJ databases">
        <authorList>
            <consortium name="Pathogen Informatics"/>
            <person name="Doyle S."/>
        </authorList>
    </citation>
    <scope>NUCLEOTIDE SEQUENCE [LARGE SCALE GENOMIC DNA]</scope>
    <source>
        <strain evidence="1 2">NCTC10994</strain>
    </source>
</reference>
<dbReference type="EMBL" id="LS483468">
    <property type="protein sequence ID" value="SQI30456.1"/>
    <property type="molecule type" value="Genomic_DNA"/>
</dbReference>
<evidence type="ECO:0000313" key="1">
    <source>
        <dbReference type="EMBL" id="SQI30456.1"/>
    </source>
</evidence>
<dbReference type="AlphaFoldDB" id="A0A2X4TST6"/>
<dbReference type="KEGG" id="rcr:NCTC10994_01611"/>
<evidence type="ECO:0000313" key="2">
    <source>
        <dbReference type="Proteomes" id="UP000249091"/>
    </source>
</evidence>
<dbReference type="STRING" id="1219011.GCA_001895045_01786"/>
<proteinExistence type="predicted"/>
<protein>
    <submittedName>
        <fullName evidence="1">Uncharacterized protein</fullName>
    </submittedName>
</protein>